<evidence type="ECO:0000313" key="6">
    <source>
        <dbReference type="EMBL" id="TQN45395.1"/>
    </source>
</evidence>
<dbReference type="PANTHER" id="PTHR30346:SF30">
    <property type="entry name" value="SMALL NEUTRAL PROTEASE REGULATORY PROTEIN"/>
    <property type="match status" value="1"/>
</dbReference>
<evidence type="ECO:0000256" key="2">
    <source>
        <dbReference type="ARBA" id="ARBA00023015"/>
    </source>
</evidence>
<dbReference type="AlphaFoldDB" id="A0A543PMT0"/>
<dbReference type="Proteomes" id="UP000320085">
    <property type="component" value="Unassembled WGS sequence"/>
</dbReference>
<evidence type="ECO:0000256" key="3">
    <source>
        <dbReference type="ARBA" id="ARBA00023125"/>
    </source>
</evidence>
<proteinExistence type="inferred from homology"/>
<dbReference type="PROSITE" id="PS50931">
    <property type="entry name" value="HTH_LYSR"/>
    <property type="match status" value="1"/>
</dbReference>
<dbReference type="InterPro" id="IPR036390">
    <property type="entry name" value="WH_DNA-bd_sf"/>
</dbReference>
<comment type="similarity">
    <text evidence="1">Belongs to the LysR transcriptional regulatory family.</text>
</comment>
<dbReference type="GO" id="GO:0032993">
    <property type="term" value="C:protein-DNA complex"/>
    <property type="evidence" value="ECO:0007669"/>
    <property type="project" value="TreeGrafter"/>
</dbReference>
<dbReference type="EMBL" id="VFQF01000003">
    <property type="protein sequence ID" value="TQN45395.1"/>
    <property type="molecule type" value="Genomic_DNA"/>
</dbReference>
<accession>A0A543PMT0</accession>
<protein>
    <submittedName>
        <fullName evidence="6">DNA-binding transcriptional LysR family regulator</fullName>
    </submittedName>
</protein>
<comment type="caution">
    <text evidence="6">The sequence shown here is derived from an EMBL/GenBank/DDBJ whole genome shotgun (WGS) entry which is preliminary data.</text>
</comment>
<dbReference type="InterPro" id="IPR036388">
    <property type="entry name" value="WH-like_DNA-bd_sf"/>
</dbReference>
<evidence type="ECO:0000313" key="7">
    <source>
        <dbReference type="Proteomes" id="UP000320085"/>
    </source>
</evidence>
<dbReference type="InterPro" id="IPR005119">
    <property type="entry name" value="LysR_subst-bd"/>
</dbReference>
<dbReference type="InterPro" id="IPR000847">
    <property type="entry name" value="LysR_HTH_N"/>
</dbReference>
<evidence type="ECO:0000259" key="5">
    <source>
        <dbReference type="PROSITE" id="PS50931"/>
    </source>
</evidence>
<dbReference type="PANTHER" id="PTHR30346">
    <property type="entry name" value="TRANSCRIPTIONAL DUAL REGULATOR HCAR-RELATED"/>
    <property type="match status" value="1"/>
</dbReference>
<keyword evidence="2" id="KW-0805">Transcription regulation</keyword>
<name>A0A543PMT0_9MICO</name>
<reference evidence="6 7" key="1">
    <citation type="submission" date="2019-06" db="EMBL/GenBank/DDBJ databases">
        <title>Sequencing the genomes of 1000 actinobacteria strains.</title>
        <authorList>
            <person name="Klenk H.-P."/>
        </authorList>
    </citation>
    <scope>NUCLEOTIDE SEQUENCE [LARGE SCALE GENOMIC DNA]</scope>
    <source>
        <strain evidence="6 7">DSM 21776</strain>
    </source>
</reference>
<dbReference type="SUPFAM" id="SSF53850">
    <property type="entry name" value="Periplasmic binding protein-like II"/>
    <property type="match status" value="1"/>
</dbReference>
<gene>
    <name evidence="6" type="ORF">FHX52_4635</name>
</gene>
<feature type="domain" description="HTH lysR-type" evidence="5">
    <location>
        <begin position="20"/>
        <end position="77"/>
    </location>
</feature>
<sequence>MSNEHSQADPSILMVNHGDMDTRHLEFFVAVAEELSFTRAATRVQAVQSTVSAGISSLEREVGAPLFVRSTRHVALSPAGRALLPQARAAVEAVAQMRHLGARAGGRVHGTIRIGMLTNLESLGLPEVLGDFHREHPAVDLSMRTSPRGSTGLVDDVRRSRVDVAFCGLALGDLVGVHARLLRRQPFVAVLPPGHSLARSTAVRVQQLLDEDFIEMPVGFGTRKAVDDWLREAGLRRRVTIEVPDLSTVPAYVAAGLGIALVPEQTALGAAGVAVVPLAHRPVWDLSVIARPGDRAPAVDALLAHLADRLGDQLGDQPGDQPG</sequence>
<dbReference type="PRINTS" id="PR00039">
    <property type="entry name" value="HTHLYSR"/>
</dbReference>
<dbReference type="GO" id="GO:0003677">
    <property type="term" value="F:DNA binding"/>
    <property type="evidence" value="ECO:0007669"/>
    <property type="project" value="UniProtKB-KW"/>
</dbReference>
<dbReference type="Gene3D" id="1.10.10.10">
    <property type="entry name" value="Winged helix-like DNA-binding domain superfamily/Winged helix DNA-binding domain"/>
    <property type="match status" value="1"/>
</dbReference>
<evidence type="ECO:0000256" key="1">
    <source>
        <dbReference type="ARBA" id="ARBA00009437"/>
    </source>
</evidence>
<dbReference type="Pfam" id="PF00126">
    <property type="entry name" value="HTH_1"/>
    <property type="match status" value="1"/>
</dbReference>
<evidence type="ECO:0000256" key="4">
    <source>
        <dbReference type="ARBA" id="ARBA00023163"/>
    </source>
</evidence>
<keyword evidence="4" id="KW-0804">Transcription</keyword>
<dbReference type="GO" id="GO:0003700">
    <property type="term" value="F:DNA-binding transcription factor activity"/>
    <property type="evidence" value="ECO:0007669"/>
    <property type="project" value="InterPro"/>
</dbReference>
<dbReference type="FunFam" id="1.10.10.10:FF:000001">
    <property type="entry name" value="LysR family transcriptional regulator"/>
    <property type="match status" value="1"/>
</dbReference>
<dbReference type="Gene3D" id="3.40.190.290">
    <property type="match status" value="1"/>
</dbReference>
<dbReference type="Pfam" id="PF03466">
    <property type="entry name" value="LysR_substrate"/>
    <property type="match status" value="1"/>
</dbReference>
<dbReference type="SUPFAM" id="SSF46785">
    <property type="entry name" value="Winged helix' DNA-binding domain"/>
    <property type="match status" value="1"/>
</dbReference>
<keyword evidence="3 6" id="KW-0238">DNA-binding</keyword>
<organism evidence="6 7">
    <name type="scientific">Humibacillus xanthopallidus</name>
    <dbReference type="NCBI Taxonomy" id="412689"/>
    <lineage>
        <taxon>Bacteria</taxon>
        <taxon>Bacillati</taxon>
        <taxon>Actinomycetota</taxon>
        <taxon>Actinomycetes</taxon>
        <taxon>Micrococcales</taxon>
        <taxon>Intrasporangiaceae</taxon>
        <taxon>Humibacillus</taxon>
    </lineage>
</organism>